<evidence type="ECO:0000313" key="5">
    <source>
        <dbReference type="Proteomes" id="UP000199120"/>
    </source>
</evidence>
<dbReference type="Pfam" id="PF03061">
    <property type="entry name" value="4HBT"/>
    <property type="match status" value="1"/>
</dbReference>
<dbReference type="InterPro" id="IPR029069">
    <property type="entry name" value="HotDog_dom_sf"/>
</dbReference>
<evidence type="ECO:0000256" key="1">
    <source>
        <dbReference type="ARBA" id="ARBA00008324"/>
    </source>
</evidence>
<dbReference type="NCBIfam" id="TIGR00369">
    <property type="entry name" value="unchar_dom_1"/>
    <property type="match status" value="1"/>
</dbReference>
<evidence type="ECO:0000259" key="3">
    <source>
        <dbReference type="Pfam" id="PF03061"/>
    </source>
</evidence>
<dbReference type="InterPro" id="IPR003736">
    <property type="entry name" value="PAAI_dom"/>
</dbReference>
<dbReference type="RefSeq" id="WP_090544794.1">
    <property type="nucleotide sequence ID" value="NZ_FNSR01000001.1"/>
</dbReference>
<sequence>MDRPITLSAAEADRPIPEGFAPLRRGGPYFLALGALYHRIGTDGGLVIALRVTDAHANMIGIAHGGMLATLADSAMGACVSLMRQTAGESPAMVTVSLTSEFLSAARVGDWLEAHARVRKPGRRVVFAECTLRAGGRDVLHASGVFVPAS</sequence>
<gene>
    <name evidence="4" type="ORF">SAMN05192542_103534</name>
</gene>
<evidence type="ECO:0000256" key="2">
    <source>
        <dbReference type="ARBA" id="ARBA00022801"/>
    </source>
</evidence>
<dbReference type="GO" id="GO:0047617">
    <property type="term" value="F:fatty acyl-CoA hydrolase activity"/>
    <property type="evidence" value="ECO:0007669"/>
    <property type="project" value="InterPro"/>
</dbReference>
<dbReference type="PANTHER" id="PTHR21660:SF1">
    <property type="entry name" value="ACYL-COENZYME A THIOESTERASE 13"/>
    <property type="match status" value="1"/>
</dbReference>
<keyword evidence="2" id="KW-0378">Hydrolase</keyword>
<dbReference type="SUPFAM" id="SSF54637">
    <property type="entry name" value="Thioesterase/thiol ester dehydrase-isomerase"/>
    <property type="match status" value="1"/>
</dbReference>
<organism evidence="4 5">
    <name type="scientific">Paraburkholderia caballeronis</name>
    <dbReference type="NCBI Taxonomy" id="416943"/>
    <lineage>
        <taxon>Bacteria</taxon>
        <taxon>Pseudomonadati</taxon>
        <taxon>Pseudomonadota</taxon>
        <taxon>Betaproteobacteria</taxon>
        <taxon>Burkholderiales</taxon>
        <taxon>Burkholderiaceae</taxon>
        <taxon>Paraburkholderia</taxon>
    </lineage>
</organism>
<keyword evidence="5" id="KW-1185">Reference proteome</keyword>
<protein>
    <submittedName>
        <fullName evidence="4">Uncharacterized domain 1-containing protein</fullName>
    </submittedName>
</protein>
<name>A0A1H7K0X6_9BURK</name>
<accession>A0A1H7K0X6</accession>
<dbReference type="InterPro" id="IPR006683">
    <property type="entry name" value="Thioestr_dom"/>
</dbReference>
<dbReference type="PANTHER" id="PTHR21660">
    <property type="entry name" value="THIOESTERASE SUPERFAMILY MEMBER-RELATED"/>
    <property type="match status" value="1"/>
</dbReference>
<dbReference type="OrthoDB" id="7060041at2"/>
<proteinExistence type="inferred from homology"/>
<feature type="domain" description="Thioesterase" evidence="3">
    <location>
        <begin position="61"/>
        <end position="138"/>
    </location>
</feature>
<dbReference type="AlphaFoldDB" id="A0A1H7K0X6"/>
<dbReference type="STRING" id="416943.SAMN05445871_2230"/>
<dbReference type="Proteomes" id="UP000199120">
    <property type="component" value="Unassembled WGS sequence"/>
</dbReference>
<dbReference type="InterPro" id="IPR039298">
    <property type="entry name" value="ACOT13"/>
</dbReference>
<comment type="similarity">
    <text evidence="1">Belongs to the thioesterase PaaI family.</text>
</comment>
<dbReference type="CDD" id="cd03443">
    <property type="entry name" value="PaaI_thioesterase"/>
    <property type="match status" value="1"/>
</dbReference>
<dbReference type="Gene3D" id="3.10.129.10">
    <property type="entry name" value="Hotdog Thioesterase"/>
    <property type="match status" value="1"/>
</dbReference>
<reference evidence="5" key="1">
    <citation type="submission" date="2016-10" db="EMBL/GenBank/DDBJ databases">
        <authorList>
            <person name="Varghese N."/>
            <person name="Submissions S."/>
        </authorList>
    </citation>
    <scope>NUCLEOTIDE SEQUENCE [LARGE SCALE GENOMIC DNA]</scope>
    <source>
        <strain evidence="5">LMG 26416</strain>
    </source>
</reference>
<dbReference type="EMBL" id="FOAJ01000003">
    <property type="protein sequence ID" value="SEK80422.1"/>
    <property type="molecule type" value="Genomic_DNA"/>
</dbReference>
<evidence type="ECO:0000313" key="4">
    <source>
        <dbReference type="EMBL" id="SEK80422.1"/>
    </source>
</evidence>